<gene>
    <name evidence="1" type="ORF">N657DRAFT_635484</name>
</gene>
<organism evidence="1 2">
    <name type="scientific">Parathielavia appendiculata</name>
    <dbReference type="NCBI Taxonomy" id="2587402"/>
    <lineage>
        <taxon>Eukaryota</taxon>
        <taxon>Fungi</taxon>
        <taxon>Dikarya</taxon>
        <taxon>Ascomycota</taxon>
        <taxon>Pezizomycotina</taxon>
        <taxon>Sordariomycetes</taxon>
        <taxon>Sordariomycetidae</taxon>
        <taxon>Sordariales</taxon>
        <taxon>Chaetomiaceae</taxon>
        <taxon>Parathielavia</taxon>
    </lineage>
</organism>
<name>A0AAN6Z1Z9_9PEZI</name>
<proteinExistence type="predicted"/>
<evidence type="ECO:0000313" key="2">
    <source>
        <dbReference type="Proteomes" id="UP001302602"/>
    </source>
</evidence>
<evidence type="ECO:0000313" key="1">
    <source>
        <dbReference type="EMBL" id="KAK4122047.1"/>
    </source>
</evidence>
<comment type="caution">
    <text evidence="1">The sequence shown here is derived from an EMBL/GenBank/DDBJ whole genome shotgun (WGS) entry which is preliminary data.</text>
</comment>
<accession>A0AAN6Z1Z9</accession>
<dbReference type="InterPro" id="IPR036770">
    <property type="entry name" value="Ankyrin_rpt-contain_sf"/>
</dbReference>
<dbReference type="Proteomes" id="UP001302602">
    <property type="component" value="Unassembled WGS sequence"/>
</dbReference>
<reference evidence="1" key="1">
    <citation type="journal article" date="2023" name="Mol. Phylogenet. Evol.">
        <title>Genome-scale phylogeny and comparative genomics of the fungal order Sordariales.</title>
        <authorList>
            <person name="Hensen N."/>
            <person name="Bonometti L."/>
            <person name="Westerberg I."/>
            <person name="Brannstrom I.O."/>
            <person name="Guillou S."/>
            <person name="Cros-Aarteil S."/>
            <person name="Calhoun S."/>
            <person name="Haridas S."/>
            <person name="Kuo A."/>
            <person name="Mondo S."/>
            <person name="Pangilinan J."/>
            <person name="Riley R."/>
            <person name="LaButti K."/>
            <person name="Andreopoulos B."/>
            <person name="Lipzen A."/>
            <person name="Chen C."/>
            <person name="Yan M."/>
            <person name="Daum C."/>
            <person name="Ng V."/>
            <person name="Clum A."/>
            <person name="Steindorff A."/>
            <person name="Ohm R.A."/>
            <person name="Martin F."/>
            <person name="Silar P."/>
            <person name="Natvig D.O."/>
            <person name="Lalanne C."/>
            <person name="Gautier V."/>
            <person name="Ament-Velasquez S.L."/>
            <person name="Kruys A."/>
            <person name="Hutchinson M.I."/>
            <person name="Powell A.J."/>
            <person name="Barry K."/>
            <person name="Miller A.N."/>
            <person name="Grigoriev I.V."/>
            <person name="Debuchy R."/>
            <person name="Gladieux P."/>
            <person name="Hiltunen Thoren M."/>
            <person name="Johannesson H."/>
        </authorList>
    </citation>
    <scope>NUCLEOTIDE SEQUENCE</scope>
    <source>
        <strain evidence="1">CBS 731.68</strain>
    </source>
</reference>
<evidence type="ECO:0008006" key="3">
    <source>
        <dbReference type="Google" id="ProtNLM"/>
    </source>
</evidence>
<sequence length="529" mass="59853">MDKGRGVKNRAIAPSNRTLRFMTWRTSSSGTAAPLTPRTGPISLPNETLIFIDNFPRRKNYAKKSSSGASYVGRNDLLNYLLDRQCGTRRKKAKLSLQITDDDLDWNLSHAWFDPPARYATSVSAEGPEANDRQYWYWVSIRVAAMRRNNEALRMLLDNGANIDAQCSGLCDCAAPTMDGETAWKSLSGLNRIAQCGQLACGHVLGKRGGRSPARFPGRSIEVGSLSAFIYAATGGHIRTVGKLLLENGATFHYYEVLTITSLAWGGASILKFNPLRQLCTMYREQQDQWYALIDEIDWNERIAIREKAITRSQRQRLLLAETVLRLGADPNQRERVHHACSAVRLHRDGPTDHQSRAQSDRIVSLIENGYSFDKPAKELPLKYAILNALKRARFGETDLSTVQALLEAGCSLADRDSQSILTTIQFIRSYFDPPSPHYDAAHLRLRMVDALDMVRRAIFGTVFRHREGTSEHLELLSWALRSVKRGEEQDADIVKKFVKMKMRKRPYQSRRKARGKPRAKEWFLGRVV</sequence>
<dbReference type="RefSeq" id="XP_062645818.1">
    <property type="nucleotide sequence ID" value="XM_062791346.1"/>
</dbReference>
<dbReference type="GeneID" id="87828115"/>
<reference evidence="1" key="2">
    <citation type="submission" date="2023-05" db="EMBL/GenBank/DDBJ databases">
        <authorList>
            <consortium name="Lawrence Berkeley National Laboratory"/>
            <person name="Steindorff A."/>
            <person name="Hensen N."/>
            <person name="Bonometti L."/>
            <person name="Westerberg I."/>
            <person name="Brannstrom I.O."/>
            <person name="Guillou S."/>
            <person name="Cros-Aarteil S."/>
            <person name="Calhoun S."/>
            <person name="Haridas S."/>
            <person name="Kuo A."/>
            <person name="Mondo S."/>
            <person name="Pangilinan J."/>
            <person name="Riley R."/>
            <person name="Labutti K."/>
            <person name="Andreopoulos B."/>
            <person name="Lipzen A."/>
            <person name="Chen C."/>
            <person name="Yanf M."/>
            <person name="Daum C."/>
            <person name="Ng V."/>
            <person name="Clum A."/>
            <person name="Ohm R."/>
            <person name="Martin F."/>
            <person name="Silar P."/>
            <person name="Natvig D."/>
            <person name="Lalanne C."/>
            <person name="Gautier V."/>
            <person name="Ament-Velasquez S.L."/>
            <person name="Kruys A."/>
            <person name="Hutchinson M.I."/>
            <person name="Powell A.J."/>
            <person name="Barry K."/>
            <person name="Miller A.N."/>
            <person name="Grigoriev I.V."/>
            <person name="Debuchy R."/>
            <person name="Gladieux P."/>
            <person name="Thoren M.H."/>
            <person name="Johannesson H."/>
        </authorList>
    </citation>
    <scope>NUCLEOTIDE SEQUENCE</scope>
    <source>
        <strain evidence="1">CBS 731.68</strain>
    </source>
</reference>
<dbReference type="Gene3D" id="1.25.40.20">
    <property type="entry name" value="Ankyrin repeat-containing domain"/>
    <property type="match status" value="1"/>
</dbReference>
<dbReference type="EMBL" id="MU853232">
    <property type="protein sequence ID" value="KAK4122047.1"/>
    <property type="molecule type" value="Genomic_DNA"/>
</dbReference>
<protein>
    <recommendedName>
        <fullName evidence="3">Ankyrin repeat protein</fullName>
    </recommendedName>
</protein>
<dbReference type="AlphaFoldDB" id="A0AAN6Z1Z9"/>
<keyword evidence="2" id="KW-1185">Reference proteome</keyword>
<dbReference type="SUPFAM" id="SSF48403">
    <property type="entry name" value="Ankyrin repeat"/>
    <property type="match status" value="1"/>
</dbReference>